<feature type="transmembrane region" description="Helical" evidence="2">
    <location>
        <begin position="58"/>
        <end position="81"/>
    </location>
</feature>
<dbReference type="PIRSF" id="PIRSF026631">
    <property type="entry name" value="UCP026631"/>
    <property type="match status" value="1"/>
</dbReference>
<dbReference type="Proteomes" id="UP000092659">
    <property type="component" value="Chromosome"/>
</dbReference>
<gene>
    <name evidence="4" type="ORF">AVL59_25345</name>
    <name evidence="5" type="ORF">J2Z21_008347</name>
</gene>
<feature type="domain" description="YdbS-like PH" evidence="3">
    <location>
        <begin position="82"/>
        <end position="161"/>
    </location>
</feature>
<evidence type="ECO:0000259" key="3">
    <source>
        <dbReference type="Pfam" id="PF03703"/>
    </source>
</evidence>
<evidence type="ECO:0000313" key="6">
    <source>
        <dbReference type="Proteomes" id="UP000092659"/>
    </source>
</evidence>
<dbReference type="EMBL" id="CP016279">
    <property type="protein sequence ID" value="ANP52417.1"/>
    <property type="molecule type" value="Genomic_DNA"/>
</dbReference>
<keyword evidence="2" id="KW-1133">Transmembrane helix</keyword>
<feature type="transmembrane region" description="Helical" evidence="2">
    <location>
        <begin position="378"/>
        <end position="397"/>
    </location>
</feature>
<evidence type="ECO:0000313" key="5">
    <source>
        <dbReference type="EMBL" id="MBP2055333.1"/>
    </source>
</evidence>
<dbReference type="PANTHER" id="PTHR34473">
    <property type="entry name" value="UPF0699 TRANSMEMBRANE PROTEIN YDBS"/>
    <property type="match status" value="1"/>
</dbReference>
<proteinExistence type="predicted"/>
<reference evidence="5 7" key="2">
    <citation type="submission" date="2021-03" db="EMBL/GenBank/DDBJ databases">
        <title>Genomic Encyclopedia of Type Strains, Phase IV (KMG-IV): sequencing the most valuable type-strain genomes for metagenomic binning, comparative biology and taxonomic classification.</title>
        <authorList>
            <person name="Goeker M."/>
        </authorList>
    </citation>
    <scope>NUCLEOTIDE SEQUENCE [LARGE SCALE GENOMIC DNA]</scope>
    <source>
        <strain evidence="5 7">DSM 40499</strain>
    </source>
</reference>
<feature type="transmembrane region" description="Helical" evidence="2">
    <location>
        <begin position="193"/>
        <end position="212"/>
    </location>
</feature>
<dbReference type="AlphaFoldDB" id="A0A1B1B0S5"/>
<organism evidence="4 6">
    <name type="scientific">Streptomyces griseochromogenes</name>
    <dbReference type="NCBI Taxonomy" id="68214"/>
    <lineage>
        <taxon>Bacteria</taxon>
        <taxon>Bacillati</taxon>
        <taxon>Actinomycetota</taxon>
        <taxon>Actinomycetes</taxon>
        <taxon>Kitasatosporales</taxon>
        <taxon>Streptomycetaceae</taxon>
        <taxon>Streptomyces</taxon>
    </lineage>
</organism>
<keyword evidence="2" id="KW-0812">Transmembrane</keyword>
<feature type="domain" description="YdbS-like PH" evidence="3">
    <location>
        <begin position="423"/>
        <end position="488"/>
    </location>
</feature>
<accession>A0A1B1B0S5</accession>
<keyword evidence="2" id="KW-0472">Membrane</keyword>
<feature type="region of interest" description="Disordered" evidence="1">
    <location>
        <begin position="1"/>
        <end position="21"/>
    </location>
</feature>
<evidence type="ECO:0000256" key="2">
    <source>
        <dbReference type="SAM" id="Phobius"/>
    </source>
</evidence>
<dbReference type="EMBL" id="JAGGLP010000028">
    <property type="protein sequence ID" value="MBP2055333.1"/>
    <property type="molecule type" value="Genomic_DNA"/>
</dbReference>
<dbReference type="InterPro" id="IPR014529">
    <property type="entry name" value="UCP026631"/>
</dbReference>
<dbReference type="RefSeq" id="WP_067308493.1">
    <property type="nucleotide sequence ID" value="NZ_CP016279.1"/>
</dbReference>
<name>A0A1B1B0S5_9ACTN</name>
<sequence>MSHDTEQREATGTSNDAAEGPEWSRLSPRLLLVNLSMLAGPLALFAVTVALTGADLQALISLGSLVITFLVITGISTMRLLTTRFRVTGDRVELRSGLLFRSHRSVPVDRIRSVDLEAKPMHRLFGLTSLRIGTGEQSSSSSRKLSLDGITRHQARELRRLLIDRRGSGRATGQDEDVTIAEMDWAWLRYAPLTVWGVGSVFVGVGTAYRILHEMKVDPLELGIVKDIEDRFGSVPLWFGVLVAVVITAVAGAAISTATFVDAWTNYRLEREQDGSFRIRRGLLISRSVTIEERRLRGVEVAEPMLLRWAGGASLSAIASGLSNSDENRSRCSLTPPVPRDEALRVAATVLAEEQSPTELTELVPHSRAALRRRINRGLLVLAPVVAIPLGLGLWLTPVLVHTAWITALVGIPVVIALANDAYRALGHGIRDRYLVVRAGTFARRTVALQRDGVIGWNITRSYFQRRNGLLTIGATTAGVGCYKVRDVSLGVGLAYAEEAVPKLLAPFIERSPRG</sequence>
<evidence type="ECO:0000313" key="4">
    <source>
        <dbReference type="EMBL" id="ANP52417.1"/>
    </source>
</evidence>
<dbReference type="Pfam" id="PF03703">
    <property type="entry name" value="bPH_2"/>
    <property type="match status" value="2"/>
</dbReference>
<dbReference type="InterPro" id="IPR005182">
    <property type="entry name" value="YdbS-like_PH"/>
</dbReference>
<protein>
    <submittedName>
        <fullName evidence="5">Membrane protein</fullName>
    </submittedName>
</protein>
<dbReference type="KEGG" id="sgs:AVL59_25345"/>
<dbReference type="PANTHER" id="PTHR34473:SF2">
    <property type="entry name" value="UPF0699 TRANSMEMBRANE PROTEIN YDBT"/>
    <property type="match status" value="1"/>
</dbReference>
<feature type="transmembrane region" description="Helical" evidence="2">
    <location>
        <begin position="30"/>
        <end position="52"/>
    </location>
</feature>
<keyword evidence="7" id="KW-1185">Reference proteome</keyword>
<feature type="transmembrane region" description="Helical" evidence="2">
    <location>
        <begin position="237"/>
        <end position="261"/>
    </location>
</feature>
<dbReference type="OrthoDB" id="4121259at2"/>
<evidence type="ECO:0000313" key="7">
    <source>
        <dbReference type="Proteomes" id="UP001519309"/>
    </source>
</evidence>
<dbReference type="STRING" id="68214.AVL59_25345"/>
<feature type="transmembrane region" description="Helical" evidence="2">
    <location>
        <begin position="403"/>
        <end position="423"/>
    </location>
</feature>
<dbReference type="Proteomes" id="UP001519309">
    <property type="component" value="Unassembled WGS sequence"/>
</dbReference>
<reference evidence="4 6" key="1">
    <citation type="submission" date="2016-06" db="EMBL/GenBank/DDBJ databases">
        <title>Complete genome sequence of Streptomyces griseochromogenes ATCC 14511, the Blasticidin S producer.</title>
        <authorList>
            <person name="Wu L."/>
        </authorList>
    </citation>
    <scope>NUCLEOTIDE SEQUENCE [LARGE SCALE GENOMIC DNA]</scope>
    <source>
        <strain evidence="4 6">ATCC 14511</strain>
    </source>
</reference>
<evidence type="ECO:0000256" key="1">
    <source>
        <dbReference type="SAM" id="MobiDB-lite"/>
    </source>
</evidence>